<feature type="compositionally biased region" description="Low complexity" evidence="1">
    <location>
        <begin position="49"/>
        <end position="60"/>
    </location>
</feature>
<sequence length="114" mass="12200">MVDIVYTALAALLVVVVLHVAVFWVTRFIQPPKPRIVYLPAAQPPQQPQPQLQPAMQSLPSPQPPPSLPPPTIQLPTYDSPPVKAAPPALPPPIETRESKGSALPQPGLPHPGI</sequence>
<keyword evidence="2" id="KW-0812">Transmembrane</keyword>
<reference evidence="3" key="1">
    <citation type="journal article" date="2020" name="Nature">
        <title>Giant virus diversity and host interactions through global metagenomics.</title>
        <authorList>
            <person name="Schulz F."/>
            <person name="Roux S."/>
            <person name="Paez-Espino D."/>
            <person name="Jungbluth S."/>
            <person name="Walsh D.A."/>
            <person name="Denef V.J."/>
            <person name="McMahon K.D."/>
            <person name="Konstantinidis K.T."/>
            <person name="Eloe-Fadrosh E.A."/>
            <person name="Kyrpides N.C."/>
            <person name="Woyke T."/>
        </authorList>
    </citation>
    <scope>NUCLEOTIDE SEQUENCE</scope>
    <source>
        <strain evidence="3">GVMAG-S-1101176-114</strain>
    </source>
</reference>
<dbReference type="EMBL" id="MN740813">
    <property type="protein sequence ID" value="QHU13115.1"/>
    <property type="molecule type" value="Genomic_DNA"/>
</dbReference>
<protein>
    <submittedName>
        <fullName evidence="3">Uncharacterized protein</fullName>
    </submittedName>
</protein>
<evidence type="ECO:0000256" key="1">
    <source>
        <dbReference type="SAM" id="MobiDB-lite"/>
    </source>
</evidence>
<organism evidence="3">
    <name type="scientific">viral metagenome</name>
    <dbReference type="NCBI Taxonomy" id="1070528"/>
    <lineage>
        <taxon>unclassified sequences</taxon>
        <taxon>metagenomes</taxon>
        <taxon>organismal metagenomes</taxon>
    </lineage>
</organism>
<feature type="transmembrane region" description="Helical" evidence="2">
    <location>
        <begin position="6"/>
        <end position="25"/>
    </location>
</feature>
<evidence type="ECO:0000313" key="3">
    <source>
        <dbReference type="EMBL" id="QHU13115.1"/>
    </source>
</evidence>
<keyword evidence="2" id="KW-0472">Membrane</keyword>
<dbReference type="AlphaFoldDB" id="A0A6C0K4X3"/>
<proteinExistence type="predicted"/>
<name>A0A6C0K4X3_9ZZZZ</name>
<feature type="compositionally biased region" description="Pro residues" evidence="1">
    <location>
        <begin position="84"/>
        <end position="94"/>
    </location>
</feature>
<feature type="region of interest" description="Disordered" evidence="1">
    <location>
        <begin position="40"/>
        <end position="114"/>
    </location>
</feature>
<keyword evidence="2" id="KW-1133">Transmembrane helix</keyword>
<evidence type="ECO:0000256" key="2">
    <source>
        <dbReference type="SAM" id="Phobius"/>
    </source>
</evidence>
<accession>A0A6C0K4X3</accession>
<feature type="compositionally biased region" description="Pro residues" evidence="1">
    <location>
        <begin position="61"/>
        <end position="73"/>
    </location>
</feature>